<evidence type="ECO:0000313" key="2">
    <source>
        <dbReference type="EMBL" id="SHI35154.1"/>
    </source>
</evidence>
<feature type="chain" id="PRO_5009915726" evidence="1">
    <location>
        <begin position="23"/>
        <end position="388"/>
    </location>
</feature>
<accession>A0A1M6AF26</accession>
<evidence type="ECO:0000313" key="3">
    <source>
        <dbReference type="Proteomes" id="UP000184192"/>
    </source>
</evidence>
<dbReference type="GeneID" id="92710470"/>
<organism evidence="2 3">
    <name type="scientific">Bacteroides stercorirosoris</name>
    <dbReference type="NCBI Taxonomy" id="871324"/>
    <lineage>
        <taxon>Bacteria</taxon>
        <taxon>Pseudomonadati</taxon>
        <taxon>Bacteroidota</taxon>
        <taxon>Bacteroidia</taxon>
        <taxon>Bacteroidales</taxon>
        <taxon>Bacteroidaceae</taxon>
        <taxon>Bacteroides</taxon>
    </lineage>
</organism>
<dbReference type="eggNOG" id="ENOG502ZC3H">
    <property type="taxonomic scope" value="Bacteria"/>
</dbReference>
<evidence type="ECO:0000256" key="1">
    <source>
        <dbReference type="SAM" id="SignalP"/>
    </source>
</evidence>
<proteinExistence type="predicted"/>
<dbReference type="AlphaFoldDB" id="A0A1M6AF26"/>
<keyword evidence="3" id="KW-1185">Reference proteome</keyword>
<protein>
    <submittedName>
        <fullName evidence="2">Uncharacterized protein</fullName>
    </submittedName>
</protein>
<sequence length="388" mass="43303">MKNIFTALLGIVLMLLPNIAFAGKFPGVPKVWTVPAVYQFDEEVTFFFDVTDIGFQEGVDLYLWAWEPTEPDAGNRDNSSDFAKLEYTGNGIYKKTMTPTQYFNCGLEKFDSFAGLWMQLKVKNDGDCTTEFSAPDSRQVFKDFAESGKDILFYPDKFLLKDPLSILVNANELEIGGKKGGLYDLDFTSLNLHSGLNNWEVMQGIKVWLPNVMEKTAFKDLGNGLYKFDMTPFEYYNSTIADDGSIEAPAVPDDYELENMTYIIVPIVNGDWGPGSGDRLQKAGNAPIYPDPAFSYFPQKICALDIVTLTRQWNEKNAGTLKYTITAGSRTITGDMEGNRDKREASVNLLKELEGLTNLSKISLKIETANGITVVNTDIPLISLSEIE</sequence>
<dbReference type="Proteomes" id="UP000184192">
    <property type="component" value="Unassembled WGS sequence"/>
</dbReference>
<name>A0A1M6AF26_9BACE</name>
<dbReference type="EMBL" id="FQZN01000001">
    <property type="protein sequence ID" value="SHI35154.1"/>
    <property type="molecule type" value="Genomic_DNA"/>
</dbReference>
<keyword evidence="1" id="KW-0732">Signal</keyword>
<reference evidence="3" key="1">
    <citation type="submission" date="2016-11" db="EMBL/GenBank/DDBJ databases">
        <authorList>
            <person name="Varghese N."/>
            <person name="Submissions S."/>
        </authorList>
    </citation>
    <scope>NUCLEOTIDE SEQUENCE [LARGE SCALE GENOMIC DNA]</scope>
    <source>
        <strain evidence="3">DSM 26884</strain>
    </source>
</reference>
<feature type="signal peptide" evidence="1">
    <location>
        <begin position="1"/>
        <end position="22"/>
    </location>
</feature>
<dbReference type="RefSeq" id="WP_025830489.1">
    <property type="nucleotide sequence ID" value="NZ_FQZN01000001.1"/>
</dbReference>
<gene>
    <name evidence="2" type="ORF">SAMN05444350_101223</name>
</gene>